<dbReference type="InterPro" id="IPR008189">
    <property type="entry name" value="rRNA_ssu_MeTfrase_I"/>
</dbReference>
<sequence length="302" mass="31817">MSPKPSDPPAASKPSPAETVPSPATGGELALVATPIGNLGDLTRRAADYLQAADCIACEDSRVTLRLLQHLGLKKPLIVYHDHNAEEMRPQLMERLQRGEKMALVSDAGTPLISDPGFKLVRAAAAAGIRVTALPGPSAPIMALILSGLPSDRFLFLGFLPPRSTARRGELAEVAQVRASLILFETAPRLVDALEDLLAVLGDRPAAVARELTKMFEEVRRGPLSELAAHYREAGPPRGEIVLVVGPPAAAVPADAADLDAALGAALAKMRVKEAAEAVAAALGLPRRQVYQRALELKEGGD</sequence>
<evidence type="ECO:0000256" key="4">
    <source>
        <dbReference type="ARBA" id="ARBA00022679"/>
    </source>
</evidence>
<comment type="catalytic activity">
    <reaction evidence="6">
        <text>cytidine(1402) in 16S rRNA + S-adenosyl-L-methionine = 2'-O-methylcytidine(1402) in 16S rRNA + S-adenosyl-L-homocysteine + H(+)</text>
        <dbReference type="Rhea" id="RHEA:42924"/>
        <dbReference type="Rhea" id="RHEA-COMP:10285"/>
        <dbReference type="Rhea" id="RHEA-COMP:10286"/>
        <dbReference type="ChEBI" id="CHEBI:15378"/>
        <dbReference type="ChEBI" id="CHEBI:57856"/>
        <dbReference type="ChEBI" id="CHEBI:59789"/>
        <dbReference type="ChEBI" id="CHEBI:74495"/>
        <dbReference type="ChEBI" id="CHEBI:82748"/>
        <dbReference type="EC" id="2.1.1.198"/>
    </reaction>
</comment>
<dbReference type="PIRSF" id="PIRSF005917">
    <property type="entry name" value="MTase_YraL"/>
    <property type="match status" value="1"/>
</dbReference>
<dbReference type="Pfam" id="PF00590">
    <property type="entry name" value="TP_methylase"/>
    <property type="match status" value="1"/>
</dbReference>
<dbReference type="OrthoDB" id="9809084at2"/>
<evidence type="ECO:0000256" key="7">
    <source>
        <dbReference type="SAM" id="MobiDB-lite"/>
    </source>
</evidence>
<dbReference type="InterPro" id="IPR014776">
    <property type="entry name" value="4pyrrole_Mease_sub2"/>
</dbReference>
<dbReference type="InterPro" id="IPR035996">
    <property type="entry name" value="4pyrrol_Methylase_sf"/>
</dbReference>
<dbReference type="CDD" id="cd11648">
    <property type="entry name" value="RsmI"/>
    <property type="match status" value="1"/>
</dbReference>
<dbReference type="PANTHER" id="PTHR46111:SF1">
    <property type="entry name" value="RIBOSOMAL RNA SMALL SUBUNIT METHYLTRANSFERASE I"/>
    <property type="match status" value="1"/>
</dbReference>
<dbReference type="AlphaFoldDB" id="A0A4R6WX28"/>
<dbReference type="GO" id="GO:0070677">
    <property type="term" value="F:rRNA (cytosine-2'-O-)-methyltransferase activity"/>
    <property type="evidence" value="ECO:0007669"/>
    <property type="project" value="UniProtKB-UniRule"/>
</dbReference>
<evidence type="ECO:0000256" key="3">
    <source>
        <dbReference type="ARBA" id="ARBA00022603"/>
    </source>
</evidence>
<organism evidence="10 11">
    <name type="scientific">Dongia mobilis</name>
    <dbReference type="NCBI Taxonomy" id="578943"/>
    <lineage>
        <taxon>Bacteria</taxon>
        <taxon>Pseudomonadati</taxon>
        <taxon>Pseudomonadota</taxon>
        <taxon>Alphaproteobacteria</taxon>
        <taxon>Rhodospirillales</taxon>
        <taxon>Dongiaceae</taxon>
        <taxon>Dongia</taxon>
    </lineage>
</organism>
<feature type="domain" description="Tetrapyrrole methylase" evidence="8">
    <location>
        <begin position="29"/>
        <end position="228"/>
    </location>
</feature>
<gene>
    <name evidence="6" type="primary">rsmI</name>
    <name evidence="10" type="ORF">A8950_0045</name>
</gene>
<feature type="domain" description="RsmI HTH" evidence="9">
    <location>
        <begin position="254"/>
        <end position="298"/>
    </location>
</feature>
<dbReference type="HAMAP" id="MF_01877">
    <property type="entry name" value="16SrRNA_methyltr_I"/>
    <property type="match status" value="1"/>
</dbReference>
<keyword evidence="5 6" id="KW-0949">S-adenosyl-L-methionine</keyword>
<keyword evidence="2 6" id="KW-0698">rRNA processing</keyword>
<comment type="similarity">
    <text evidence="6">Belongs to the methyltransferase superfamily. RsmI family.</text>
</comment>
<reference evidence="10 11" key="1">
    <citation type="submission" date="2019-03" db="EMBL/GenBank/DDBJ databases">
        <title>Genomic Encyclopedia of Type Strains, Phase III (KMG-III): the genomes of soil and plant-associated and newly described type strains.</title>
        <authorList>
            <person name="Whitman W."/>
        </authorList>
    </citation>
    <scope>NUCLEOTIDE SEQUENCE [LARGE SCALE GENOMIC DNA]</scope>
    <source>
        <strain evidence="10 11">CGMCC 1.7660</strain>
    </source>
</reference>
<dbReference type="Proteomes" id="UP000295783">
    <property type="component" value="Unassembled WGS sequence"/>
</dbReference>
<dbReference type="EC" id="2.1.1.198" evidence="6"/>
<dbReference type="FunFam" id="3.30.950.10:FF:000002">
    <property type="entry name" value="Ribosomal RNA small subunit methyltransferase I"/>
    <property type="match status" value="1"/>
</dbReference>
<dbReference type="InterPro" id="IPR053910">
    <property type="entry name" value="RsmI_HTH"/>
</dbReference>
<dbReference type="GO" id="GO:0005737">
    <property type="term" value="C:cytoplasm"/>
    <property type="evidence" value="ECO:0007669"/>
    <property type="project" value="UniProtKB-SubCell"/>
</dbReference>
<dbReference type="EMBL" id="SNYW01000001">
    <property type="protein sequence ID" value="TDQ86354.1"/>
    <property type="molecule type" value="Genomic_DNA"/>
</dbReference>
<comment type="caution">
    <text evidence="10">The sequence shown here is derived from an EMBL/GenBank/DDBJ whole genome shotgun (WGS) entry which is preliminary data.</text>
</comment>
<accession>A0A4R6WX28</accession>
<evidence type="ECO:0000313" key="10">
    <source>
        <dbReference type="EMBL" id="TDQ86354.1"/>
    </source>
</evidence>
<dbReference type="Gene3D" id="3.30.950.10">
    <property type="entry name" value="Methyltransferase, Cobalt-precorrin-4 Transmethylase, Domain 2"/>
    <property type="match status" value="1"/>
</dbReference>
<evidence type="ECO:0000259" key="8">
    <source>
        <dbReference type="Pfam" id="PF00590"/>
    </source>
</evidence>
<comment type="subcellular location">
    <subcellularLocation>
        <location evidence="6">Cytoplasm</location>
    </subcellularLocation>
</comment>
<name>A0A4R6WX28_9PROT</name>
<evidence type="ECO:0000256" key="5">
    <source>
        <dbReference type="ARBA" id="ARBA00022691"/>
    </source>
</evidence>
<evidence type="ECO:0000256" key="1">
    <source>
        <dbReference type="ARBA" id="ARBA00022490"/>
    </source>
</evidence>
<dbReference type="PROSITE" id="PS01296">
    <property type="entry name" value="RSMI"/>
    <property type="match status" value="1"/>
</dbReference>
<feature type="region of interest" description="Disordered" evidence="7">
    <location>
        <begin position="1"/>
        <end position="25"/>
    </location>
</feature>
<keyword evidence="11" id="KW-1185">Reference proteome</keyword>
<keyword evidence="1 6" id="KW-0963">Cytoplasm</keyword>
<dbReference type="Gene3D" id="3.40.1010.10">
    <property type="entry name" value="Cobalt-precorrin-4 Transmethylase, Domain 1"/>
    <property type="match status" value="1"/>
</dbReference>
<dbReference type="PANTHER" id="PTHR46111">
    <property type="entry name" value="RIBOSOMAL RNA SMALL SUBUNIT METHYLTRANSFERASE I"/>
    <property type="match status" value="1"/>
</dbReference>
<dbReference type="NCBIfam" id="TIGR00096">
    <property type="entry name" value="16S rRNA (cytidine(1402)-2'-O)-methyltransferase"/>
    <property type="match status" value="1"/>
</dbReference>
<evidence type="ECO:0000256" key="2">
    <source>
        <dbReference type="ARBA" id="ARBA00022552"/>
    </source>
</evidence>
<dbReference type="InterPro" id="IPR018063">
    <property type="entry name" value="SAM_MeTrfase_RsmI_CS"/>
</dbReference>
<evidence type="ECO:0000313" key="11">
    <source>
        <dbReference type="Proteomes" id="UP000295783"/>
    </source>
</evidence>
<dbReference type="Pfam" id="PF23016">
    <property type="entry name" value="RsmI_C"/>
    <property type="match status" value="1"/>
</dbReference>
<keyword evidence="3 6" id="KW-0489">Methyltransferase</keyword>
<dbReference type="RefSeq" id="WP_133611472.1">
    <property type="nucleotide sequence ID" value="NZ_SNYW01000001.1"/>
</dbReference>
<evidence type="ECO:0000256" key="6">
    <source>
        <dbReference type="HAMAP-Rule" id="MF_01877"/>
    </source>
</evidence>
<keyword evidence="4 6" id="KW-0808">Transferase</keyword>
<evidence type="ECO:0000259" key="9">
    <source>
        <dbReference type="Pfam" id="PF23016"/>
    </source>
</evidence>
<dbReference type="FunFam" id="3.40.1010.10:FF:000007">
    <property type="entry name" value="Ribosomal RNA small subunit methyltransferase I"/>
    <property type="match status" value="1"/>
</dbReference>
<comment type="function">
    <text evidence="6">Catalyzes the 2'-O-methylation of the ribose of cytidine 1402 (C1402) in 16S rRNA.</text>
</comment>
<dbReference type="InterPro" id="IPR000878">
    <property type="entry name" value="4pyrrol_Mease"/>
</dbReference>
<protein>
    <recommendedName>
        <fullName evidence="6">Ribosomal RNA small subunit methyltransferase I</fullName>
        <ecNumber evidence="6">2.1.1.198</ecNumber>
    </recommendedName>
    <alternativeName>
        <fullName evidence="6">16S rRNA 2'-O-ribose C1402 methyltransferase</fullName>
    </alternativeName>
    <alternativeName>
        <fullName evidence="6">rRNA (cytidine-2'-O-)-methyltransferase RsmI</fullName>
    </alternativeName>
</protein>
<dbReference type="SUPFAM" id="SSF53790">
    <property type="entry name" value="Tetrapyrrole methylase"/>
    <property type="match status" value="1"/>
</dbReference>
<proteinExistence type="inferred from homology"/>
<dbReference type="InterPro" id="IPR014777">
    <property type="entry name" value="4pyrrole_Mease_sub1"/>
</dbReference>